<sequence>MSESKNGAQAAPATLAGLADELERKWFRWRHLAEPQDEAGVRR</sequence>
<evidence type="ECO:0000313" key="1">
    <source>
        <dbReference type="EMBL" id="NOV96267.1"/>
    </source>
</evidence>
<proteinExistence type="predicted"/>
<comment type="caution">
    <text evidence="1">The sequence shown here is derived from an EMBL/GenBank/DDBJ whole genome shotgun (WGS) entry which is preliminary data.</text>
</comment>
<organism evidence="1 2">
    <name type="scientific">Isoptericola halotolerans</name>
    <dbReference type="NCBI Taxonomy" id="300560"/>
    <lineage>
        <taxon>Bacteria</taxon>
        <taxon>Bacillati</taxon>
        <taxon>Actinomycetota</taxon>
        <taxon>Actinomycetes</taxon>
        <taxon>Micrococcales</taxon>
        <taxon>Promicromonosporaceae</taxon>
        <taxon>Isoptericola</taxon>
    </lineage>
</organism>
<name>A0ABX2A080_9MICO</name>
<protein>
    <submittedName>
        <fullName evidence="1">Uncharacterized protein</fullName>
    </submittedName>
</protein>
<dbReference type="RefSeq" id="WP_281360120.1">
    <property type="nucleotide sequence ID" value="NZ_BAAAML010000002.1"/>
</dbReference>
<dbReference type="EMBL" id="JABEZU010000001">
    <property type="protein sequence ID" value="NOV96267.1"/>
    <property type="molecule type" value="Genomic_DNA"/>
</dbReference>
<dbReference type="Proteomes" id="UP000757540">
    <property type="component" value="Unassembled WGS sequence"/>
</dbReference>
<keyword evidence="2" id="KW-1185">Reference proteome</keyword>
<evidence type="ECO:0000313" key="2">
    <source>
        <dbReference type="Proteomes" id="UP000757540"/>
    </source>
</evidence>
<reference evidence="1 2" key="1">
    <citation type="submission" date="2020-05" db="EMBL/GenBank/DDBJ databases">
        <title>Genomic Encyclopedia of Type Strains, Phase III (KMG-III): the genomes of soil and plant-associated and newly described type strains.</title>
        <authorList>
            <person name="Whitman W."/>
        </authorList>
    </citation>
    <scope>NUCLEOTIDE SEQUENCE [LARGE SCALE GENOMIC DNA]</scope>
    <source>
        <strain evidence="1 2">KCTC 19046</strain>
    </source>
</reference>
<accession>A0ABX2A080</accession>
<gene>
    <name evidence="1" type="ORF">HDG69_000820</name>
</gene>